<evidence type="ECO:0000313" key="1">
    <source>
        <dbReference type="EMBL" id="KAF5802180.1"/>
    </source>
</evidence>
<sequence length="60" mass="7048">MDKEVWKISYLTNSSSFIFILTHQQFTKLSPSLLCSAANHHHHTTTFNSFFIHYTSNQRC</sequence>
<dbReference type="Gramene" id="mRNA:HanXRQr2_Chr06g0256581">
    <property type="protein sequence ID" value="CDS:HanXRQr2_Chr06g0256581.1"/>
    <property type="gene ID" value="HanXRQr2_Chr06g0256581"/>
</dbReference>
<keyword evidence="2" id="KW-1185">Reference proteome</keyword>
<name>A0A9K3IUA4_HELAN</name>
<protein>
    <submittedName>
        <fullName evidence="1">Uncharacterized protein</fullName>
    </submittedName>
</protein>
<reference evidence="1" key="2">
    <citation type="submission" date="2020-06" db="EMBL/GenBank/DDBJ databases">
        <title>Helianthus annuus Genome sequencing and assembly Release 2.</title>
        <authorList>
            <person name="Gouzy J."/>
            <person name="Langlade N."/>
            <person name="Munos S."/>
        </authorList>
    </citation>
    <scope>NUCLEOTIDE SEQUENCE</scope>
    <source>
        <tissue evidence="1">Leaves</tissue>
    </source>
</reference>
<dbReference type="AlphaFoldDB" id="A0A9K3IUA4"/>
<accession>A0A9K3IUA4</accession>
<comment type="caution">
    <text evidence="1">The sequence shown here is derived from an EMBL/GenBank/DDBJ whole genome shotgun (WGS) entry which is preliminary data.</text>
</comment>
<gene>
    <name evidence="1" type="ORF">HanXRQr2_Chr06g0256581</name>
</gene>
<dbReference type="EMBL" id="MNCJ02000321">
    <property type="protein sequence ID" value="KAF5802180.1"/>
    <property type="molecule type" value="Genomic_DNA"/>
</dbReference>
<reference evidence="1" key="1">
    <citation type="journal article" date="2017" name="Nature">
        <title>The sunflower genome provides insights into oil metabolism, flowering and Asterid evolution.</title>
        <authorList>
            <person name="Badouin H."/>
            <person name="Gouzy J."/>
            <person name="Grassa C.J."/>
            <person name="Murat F."/>
            <person name="Staton S.E."/>
            <person name="Cottret L."/>
            <person name="Lelandais-Briere C."/>
            <person name="Owens G.L."/>
            <person name="Carrere S."/>
            <person name="Mayjonade B."/>
            <person name="Legrand L."/>
            <person name="Gill N."/>
            <person name="Kane N.C."/>
            <person name="Bowers J.E."/>
            <person name="Hubner S."/>
            <person name="Bellec A."/>
            <person name="Berard A."/>
            <person name="Berges H."/>
            <person name="Blanchet N."/>
            <person name="Boniface M.C."/>
            <person name="Brunel D."/>
            <person name="Catrice O."/>
            <person name="Chaidir N."/>
            <person name="Claudel C."/>
            <person name="Donnadieu C."/>
            <person name="Faraut T."/>
            <person name="Fievet G."/>
            <person name="Helmstetter N."/>
            <person name="King M."/>
            <person name="Knapp S.J."/>
            <person name="Lai Z."/>
            <person name="Le Paslier M.C."/>
            <person name="Lippi Y."/>
            <person name="Lorenzon L."/>
            <person name="Mandel J.R."/>
            <person name="Marage G."/>
            <person name="Marchand G."/>
            <person name="Marquand E."/>
            <person name="Bret-Mestries E."/>
            <person name="Morien E."/>
            <person name="Nambeesan S."/>
            <person name="Nguyen T."/>
            <person name="Pegot-Espagnet P."/>
            <person name="Pouilly N."/>
            <person name="Raftis F."/>
            <person name="Sallet E."/>
            <person name="Schiex T."/>
            <person name="Thomas J."/>
            <person name="Vandecasteele C."/>
            <person name="Vares D."/>
            <person name="Vear F."/>
            <person name="Vautrin S."/>
            <person name="Crespi M."/>
            <person name="Mangin B."/>
            <person name="Burke J.M."/>
            <person name="Salse J."/>
            <person name="Munos S."/>
            <person name="Vincourt P."/>
            <person name="Rieseberg L.H."/>
            <person name="Langlade N.B."/>
        </authorList>
    </citation>
    <scope>NUCLEOTIDE SEQUENCE</scope>
    <source>
        <tissue evidence="1">Leaves</tissue>
    </source>
</reference>
<organism evidence="1 2">
    <name type="scientific">Helianthus annuus</name>
    <name type="common">Common sunflower</name>
    <dbReference type="NCBI Taxonomy" id="4232"/>
    <lineage>
        <taxon>Eukaryota</taxon>
        <taxon>Viridiplantae</taxon>
        <taxon>Streptophyta</taxon>
        <taxon>Embryophyta</taxon>
        <taxon>Tracheophyta</taxon>
        <taxon>Spermatophyta</taxon>
        <taxon>Magnoliopsida</taxon>
        <taxon>eudicotyledons</taxon>
        <taxon>Gunneridae</taxon>
        <taxon>Pentapetalae</taxon>
        <taxon>asterids</taxon>
        <taxon>campanulids</taxon>
        <taxon>Asterales</taxon>
        <taxon>Asteraceae</taxon>
        <taxon>Asteroideae</taxon>
        <taxon>Heliantheae alliance</taxon>
        <taxon>Heliantheae</taxon>
        <taxon>Helianthus</taxon>
    </lineage>
</organism>
<proteinExistence type="predicted"/>
<dbReference type="Proteomes" id="UP000215914">
    <property type="component" value="Unassembled WGS sequence"/>
</dbReference>
<evidence type="ECO:0000313" key="2">
    <source>
        <dbReference type="Proteomes" id="UP000215914"/>
    </source>
</evidence>